<sequence length="86" mass="8905">ALFLARGCGACHTVRGTAAAGRVGPDLTHLGARPTIAAGILPNSPENIDRFIRETQAIKPAARMPSFGMLPPAESAAIATWLGSLR</sequence>
<keyword evidence="3 4" id="KW-0408">Iron</keyword>
<dbReference type="EMBL" id="RAQU01000053">
    <property type="protein sequence ID" value="RKK04172.1"/>
    <property type="molecule type" value="Genomic_DNA"/>
</dbReference>
<dbReference type="GO" id="GO:0020037">
    <property type="term" value="F:heme binding"/>
    <property type="evidence" value="ECO:0007669"/>
    <property type="project" value="InterPro"/>
</dbReference>
<feature type="non-terminal residue" evidence="6">
    <location>
        <position position="1"/>
    </location>
</feature>
<dbReference type="InterPro" id="IPR036909">
    <property type="entry name" value="Cyt_c-like_dom_sf"/>
</dbReference>
<dbReference type="InterPro" id="IPR008972">
    <property type="entry name" value="Cupredoxin"/>
</dbReference>
<dbReference type="OrthoDB" id="9781261at2"/>
<name>A0A3A9JCF3_9PROT</name>
<dbReference type="Pfam" id="PF00034">
    <property type="entry name" value="Cytochrom_C"/>
    <property type="match status" value="1"/>
</dbReference>
<dbReference type="InParanoid" id="A0A3A9JCF3"/>
<dbReference type="Gene3D" id="2.60.40.420">
    <property type="entry name" value="Cupredoxins - blue copper proteins"/>
    <property type="match status" value="1"/>
</dbReference>
<evidence type="ECO:0000256" key="3">
    <source>
        <dbReference type="ARBA" id="ARBA00023004"/>
    </source>
</evidence>
<dbReference type="Proteomes" id="UP000278036">
    <property type="component" value="Unassembled WGS sequence"/>
</dbReference>
<dbReference type="RefSeq" id="WP_147426051.1">
    <property type="nucleotide sequence ID" value="NZ_RAQU01000053.1"/>
</dbReference>
<evidence type="ECO:0000256" key="2">
    <source>
        <dbReference type="ARBA" id="ARBA00022723"/>
    </source>
</evidence>
<dbReference type="GO" id="GO:0046872">
    <property type="term" value="F:metal ion binding"/>
    <property type="evidence" value="ECO:0007669"/>
    <property type="project" value="UniProtKB-KW"/>
</dbReference>
<evidence type="ECO:0000313" key="7">
    <source>
        <dbReference type="Proteomes" id="UP000278036"/>
    </source>
</evidence>
<dbReference type="InterPro" id="IPR009056">
    <property type="entry name" value="Cyt_c-like_dom"/>
</dbReference>
<dbReference type="AlphaFoldDB" id="A0A3A9JCF3"/>
<keyword evidence="2 4" id="KW-0479">Metal-binding</keyword>
<comment type="caution">
    <text evidence="6">The sequence shown here is derived from an EMBL/GenBank/DDBJ whole genome shotgun (WGS) entry which is preliminary data.</text>
</comment>
<keyword evidence="1 4" id="KW-0349">Heme</keyword>
<proteinExistence type="predicted"/>
<evidence type="ECO:0000313" key="6">
    <source>
        <dbReference type="EMBL" id="RKK04172.1"/>
    </source>
</evidence>
<protein>
    <submittedName>
        <fullName evidence="6">Cytochrome c</fullName>
    </submittedName>
</protein>
<gene>
    <name evidence="6" type="ORF">D6Z83_10655</name>
</gene>
<evidence type="ECO:0000256" key="4">
    <source>
        <dbReference type="PROSITE-ProRule" id="PRU00433"/>
    </source>
</evidence>
<dbReference type="SUPFAM" id="SSF46626">
    <property type="entry name" value="Cytochrome c"/>
    <property type="match status" value="1"/>
</dbReference>
<evidence type="ECO:0000259" key="5">
    <source>
        <dbReference type="PROSITE" id="PS51007"/>
    </source>
</evidence>
<evidence type="ECO:0000256" key="1">
    <source>
        <dbReference type="ARBA" id="ARBA00022617"/>
    </source>
</evidence>
<accession>A0A3A9JCF3</accession>
<dbReference type="PROSITE" id="PS51007">
    <property type="entry name" value="CYTC"/>
    <property type="match status" value="1"/>
</dbReference>
<reference evidence="6 7" key="1">
    <citation type="submission" date="2018-09" db="EMBL/GenBank/DDBJ databases">
        <title>Roseomonas sp. nov., isolated from feces of Tibetan antelopes in the Qinghai-Tibet plateau, China.</title>
        <authorList>
            <person name="Tian Z."/>
        </authorList>
    </citation>
    <scope>NUCLEOTIDE SEQUENCE [LARGE SCALE GENOMIC DNA]</scope>
    <source>
        <strain evidence="6 7">Z24</strain>
    </source>
</reference>
<organism evidence="6 7">
    <name type="scientific">Teichococcus wenyumeiae</name>
    <dbReference type="NCBI Taxonomy" id="2478470"/>
    <lineage>
        <taxon>Bacteria</taxon>
        <taxon>Pseudomonadati</taxon>
        <taxon>Pseudomonadota</taxon>
        <taxon>Alphaproteobacteria</taxon>
        <taxon>Acetobacterales</taxon>
        <taxon>Roseomonadaceae</taxon>
        <taxon>Roseomonas</taxon>
    </lineage>
</organism>
<feature type="domain" description="Cytochrome c" evidence="5">
    <location>
        <begin position="1"/>
        <end position="86"/>
    </location>
</feature>
<dbReference type="GO" id="GO:0009055">
    <property type="term" value="F:electron transfer activity"/>
    <property type="evidence" value="ECO:0007669"/>
    <property type="project" value="InterPro"/>
</dbReference>